<organism evidence="2 3">
    <name type="scientific">Durusdinium trenchii</name>
    <dbReference type="NCBI Taxonomy" id="1381693"/>
    <lineage>
        <taxon>Eukaryota</taxon>
        <taxon>Sar</taxon>
        <taxon>Alveolata</taxon>
        <taxon>Dinophyceae</taxon>
        <taxon>Suessiales</taxon>
        <taxon>Symbiodiniaceae</taxon>
        <taxon>Durusdinium</taxon>
    </lineage>
</organism>
<proteinExistence type="predicted"/>
<evidence type="ECO:0000259" key="1">
    <source>
        <dbReference type="PROSITE" id="PS51698"/>
    </source>
</evidence>
<keyword evidence="3" id="KW-1185">Reference proteome</keyword>
<name>A0ABP0QH59_9DINO</name>
<gene>
    <name evidence="2" type="ORF">CCMP2556_LOCUS41891</name>
</gene>
<reference evidence="2 3" key="1">
    <citation type="submission" date="2024-02" db="EMBL/GenBank/DDBJ databases">
        <authorList>
            <person name="Chen Y."/>
            <person name="Shah S."/>
            <person name="Dougan E. K."/>
            <person name="Thang M."/>
            <person name="Chan C."/>
        </authorList>
    </citation>
    <scope>NUCLEOTIDE SEQUENCE [LARGE SCALE GENOMIC DNA]</scope>
</reference>
<evidence type="ECO:0000313" key="2">
    <source>
        <dbReference type="EMBL" id="CAK9086481.1"/>
    </source>
</evidence>
<feature type="domain" description="U-box" evidence="1">
    <location>
        <begin position="524"/>
        <end position="572"/>
    </location>
</feature>
<comment type="caution">
    <text evidence="2">The sequence shown here is derived from an EMBL/GenBank/DDBJ whole genome shotgun (WGS) entry which is preliminary data.</text>
</comment>
<dbReference type="Pfam" id="PF04564">
    <property type="entry name" value="U-box"/>
    <property type="match status" value="1"/>
</dbReference>
<dbReference type="Gene3D" id="3.30.40.10">
    <property type="entry name" value="Zinc/RING finger domain, C3HC4 (zinc finger)"/>
    <property type="match status" value="1"/>
</dbReference>
<evidence type="ECO:0000313" key="3">
    <source>
        <dbReference type="Proteomes" id="UP001642484"/>
    </source>
</evidence>
<sequence>MESDGAAGQIPGSNAALLSLVDRILRLTQHDQVTLALTSMDREQLQYRATEASQTLFLCNHTDRAEAQRPAEASIPSLCGLAVECINVVERAELSTVLARLVTAGCEVLAALLLPLADGQACSFDWVRETLEDLSDQIDFLALEVYCGLGRLESKVLESDELPVVLDPIEDDFGAYWGSIEHRQALQELSAWLMCVLFRALGYSSVTAGGLMEFVNHDLLCLCSLLRGLFAVRSDDSSLPHDTGEIQGVALLALCGLTAPDLAFHRSDGSEGDIHEQNRALNFYLEVLGAAMVETGVLESAVDAALVRSGGFAKEGAATGFKFFQFLSSLLAPVAAPTREVPHSPLLKLRAHVHRIADKLGRLLEAVLAQGFDSNISLRELLASCACLAAALVSQSGLAEGCSDDHFTLSCRLLVTTCCDAPNLGCAEVGDRAATLAALGALACNVGDLDYVSPRFSEYISLLPADDIARARMRLTRHDRYGLVLTPAGDNLLALFGTAPVPAPKVVPAEPPPAKPGLRDIVQNAPKDLRCALDQKLLCDPVVSPGGLVFERSTLARWLQKSGTCPVTGEALRLEDCSRSPDLRKKAGTGTFGFPQLEVFKTRAKRLRRVIAPFLCRDVWMKL</sequence>
<dbReference type="InterPro" id="IPR013083">
    <property type="entry name" value="Znf_RING/FYVE/PHD"/>
</dbReference>
<dbReference type="SUPFAM" id="SSF57850">
    <property type="entry name" value="RING/U-box"/>
    <property type="match status" value="1"/>
</dbReference>
<accession>A0ABP0QH59</accession>
<dbReference type="Proteomes" id="UP001642484">
    <property type="component" value="Unassembled WGS sequence"/>
</dbReference>
<dbReference type="PROSITE" id="PS51698">
    <property type="entry name" value="U_BOX"/>
    <property type="match status" value="1"/>
</dbReference>
<protein>
    <recommendedName>
        <fullName evidence="1">U-box domain-containing protein</fullName>
    </recommendedName>
</protein>
<dbReference type="EMBL" id="CAXAMN010024406">
    <property type="protein sequence ID" value="CAK9086481.1"/>
    <property type="molecule type" value="Genomic_DNA"/>
</dbReference>
<dbReference type="SMART" id="SM00504">
    <property type="entry name" value="Ubox"/>
    <property type="match status" value="1"/>
</dbReference>
<dbReference type="InterPro" id="IPR003613">
    <property type="entry name" value="Ubox_domain"/>
</dbReference>